<feature type="domain" description="LysM" evidence="1">
    <location>
        <begin position="172"/>
        <end position="219"/>
    </location>
</feature>
<protein>
    <submittedName>
        <fullName evidence="2">LysM peptidoglycan-binding domain-containing protein</fullName>
    </submittedName>
</protein>
<dbReference type="PROSITE" id="PS51782">
    <property type="entry name" value="LYSM"/>
    <property type="match status" value="1"/>
</dbReference>
<accession>A0A5B7SW04</accession>
<keyword evidence="3" id="KW-1185">Reference proteome</keyword>
<dbReference type="OrthoDB" id="9815939at2"/>
<dbReference type="InterPro" id="IPR018392">
    <property type="entry name" value="LysM"/>
</dbReference>
<evidence type="ECO:0000313" key="3">
    <source>
        <dbReference type="Proteomes" id="UP000310017"/>
    </source>
</evidence>
<name>A0A5B7SW04_9FLAO</name>
<dbReference type="EMBL" id="CP040710">
    <property type="protein sequence ID" value="QCX00960.1"/>
    <property type="molecule type" value="Genomic_DNA"/>
</dbReference>
<dbReference type="Pfam" id="PF19266">
    <property type="entry name" value="CIS_tube"/>
    <property type="match status" value="1"/>
</dbReference>
<sequence length="229" mass="25908">MALGEVEKLEIHVYTSADYSEDSLVKSIKAMLNPETYTLDYKVEFQDGQGQGTSGSQQKFTVTNPEQFDFELLMDSTGIIDGNPRDSVEEEVNELRDLLIKYEGEIHEPRHFIIVWGGHLFKGRCTGLNINYKLFNPDGTPIRAICKASFKGSIEDRERVAKERRSSPDLTHFRLIKSGDTLPLLCYKIYGSSAYYVQVALANKLSTFRNLEPGTEIFFPPIEKNTPVA</sequence>
<evidence type="ECO:0000313" key="2">
    <source>
        <dbReference type="EMBL" id="QCX00960.1"/>
    </source>
</evidence>
<organism evidence="2 3">
    <name type="scientific">Aggregatimonas sangjinii</name>
    <dbReference type="NCBI Taxonomy" id="2583587"/>
    <lineage>
        <taxon>Bacteria</taxon>
        <taxon>Pseudomonadati</taxon>
        <taxon>Bacteroidota</taxon>
        <taxon>Flavobacteriia</taxon>
        <taxon>Flavobacteriales</taxon>
        <taxon>Flavobacteriaceae</taxon>
        <taxon>Aggregatimonas</taxon>
    </lineage>
</organism>
<proteinExistence type="predicted"/>
<dbReference type="KEGG" id="asag:FGM00_12875"/>
<dbReference type="AlphaFoldDB" id="A0A5B7SW04"/>
<reference evidence="2 3" key="1">
    <citation type="submission" date="2019-05" db="EMBL/GenBank/DDBJ databases">
        <title>Genome sequencing of F202Z8.</title>
        <authorList>
            <person name="Kwon Y.M."/>
        </authorList>
    </citation>
    <scope>NUCLEOTIDE SEQUENCE [LARGE SCALE GENOMIC DNA]</scope>
    <source>
        <strain evidence="2 3">F202Z8</strain>
    </source>
</reference>
<gene>
    <name evidence="2" type="ORF">FGM00_12875</name>
</gene>
<evidence type="ECO:0000259" key="1">
    <source>
        <dbReference type="PROSITE" id="PS51782"/>
    </source>
</evidence>
<dbReference type="RefSeq" id="WP_138853303.1">
    <property type="nucleotide sequence ID" value="NZ_CP040710.1"/>
</dbReference>
<dbReference type="InterPro" id="IPR045361">
    <property type="entry name" value="CIS_tube_prot_N"/>
</dbReference>
<dbReference type="Proteomes" id="UP000310017">
    <property type="component" value="Chromosome"/>
</dbReference>